<dbReference type="EMBL" id="CP045871">
    <property type="protein sequence ID" value="QGG80924.1"/>
    <property type="molecule type" value="Genomic_DNA"/>
</dbReference>
<name>A0A5Q2QCS4_9GAMM</name>
<proteinExistence type="predicted"/>
<evidence type="ECO:0000313" key="3">
    <source>
        <dbReference type="Proteomes" id="UP000388235"/>
    </source>
</evidence>
<dbReference type="AlphaFoldDB" id="A0A5Q2QCS4"/>
<reference evidence="2 3" key="1">
    <citation type="submission" date="2019-11" db="EMBL/GenBank/DDBJ databases">
        <authorList>
            <person name="Khan S.A."/>
            <person name="Jeon C.O."/>
            <person name="Chun B.H."/>
        </authorList>
    </citation>
    <scope>NUCLEOTIDE SEQUENCE [LARGE SCALE GENOMIC DNA]</scope>
    <source>
        <strain evidence="2 3">IMCC 1097</strain>
    </source>
</reference>
<gene>
    <name evidence="2" type="ORF">GH975_10230</name>
</gene>
<keyword evidence="3" id="KW-1185">Reference proteome</keyword>
<dbReference type="Proteomes" id="UP000388235">
    <property type="component" value="Chromosome"/>
</dbReference>
<organism evidence="2 3">
    <name type="scientific">Litorivicinus lipolyticus</name>
    <dbReference type="NCBI Taxonomy" id="418701"/>
    <lineage>
        <taxon>Bacteria</taxon>
        <taxon>Pseudomonadati</taxon>
        <taxon>Pseudomonadota</taxon>
        <taxon>Gammaproteobacteria</taxon>
        <taxon>Oceanospirillales</taxon>
        <taxon>Litorivicinaceae</taxon>
        <taxon>Litorivicinus</taxon>
    </lineage>
</organism>
<protein>
    <submittedName>
        <fullName evidence="2">Uncharacterized protein</fullName>
    </submittedName>
</protein>
<sequence>MKLMSATLVVAWAGAVQAVQLGADARAERAVTLYQSGPAEWHDQFPAPGPGPYQFIDLPAPPLAGSCALLGAEVRQIGYPASASPNVGDSVRLYVSDPQLGAPIQAATVAWRDGQQFGLALQSGPAKGAILPWQAGAAWARLLQTPEQTWLSADAQADADLSLRCAALGPAWSAHYQATREGDALVVHLDALIRVPAAQDWGVAAVTLSSQVGAVQAPMMMARVAEFSAESGPSVSDGQWQYRFADAMAMVGGSVQGYRLFSQRVPIQRQHELNFGFNYNQPAVALRANRVWTLTNRDQGGTAQAWVAGQLRINGPAPGFELEGQASLPDLAVGASHRLRLGPSLALQGQLRQNGRVERGASWVSEWTLTLENGSGEPLTAVLRPQIARDAVIDRLPGQRVMAPGEVATLVFSLTEPKRR</sequence>
<evidence type="ECO:0000313" key="2">
    <source>
        <dbReference type="EMBL" id="QGG80924.1"/>
    </source>
</evidence>
<feature type="chain" id="PRO_5024309749" evidence="1">
    <location>
        <begin position="19"/>
        <end position="420"/>
    </location>
</feature>
<dbReference type="RefSeq" id="WP_153714427.1">
    <property type="nucleotide sequence ID" value="NZ_CP045871.1"/>
</dbReference>
<dbReference type="KEGG" id="llp:GH975_10230"/>
<accession>A0A5Q2QCS4</accession>
<keyword evidence="1" id="KW-0732">Signal</keyword>
<evidence type="ECO:0000256" key="1">
    <source>
        <dbReference type="SAM" id="SignalP"/>
    </source>
</evidence>
<feature type="signal peptide" evidence="1">
    <location>
        <begin position="1"/>
        <end position="18"/>
    </location>
</feature>